<dbReference type="InterPro" id="IPR036397">
    <property type="entry name" value="RNaseH_sf"/>
</dbReference>
<name>A0A8X6W5Q5_TRICX</name>
<dbReference type="GO" id="GO:0031297">
    <property type="term" value="P:replication fork processing"/>
    <property type="evidence" value="ECO:0007669"/>
    <property type="project" value="TreeGrafter"/>
</dbReference>
<dbReference type="AlphaFoldDB" id="A0A8X6W5Q5"/>
<dbReference type="GO" id="GO:0000014">
    <property type="term" value="F:single-stranded DNA endodeoxyribonuclease activity"/>
    <property type="evidence" value="ECO:0007669"/>
    <property type="project" value="TreeGrafter"/>
</dbReference>
<dbReference type="InterPro" id="IPR052709">
    <property type="entry name" value="Transposase-MT_Hybrid"/>
</dbReference>
<dbReference type="GO" id="GO:0000729">
    <property type="term" value="P:DNA double-strand break processing"/>
    <property type="evidence" value="ECO:0007669"/>
    <property type="project" value="TreeGrafter"/>
</dbReference>
<dbReference type="GO" id="GO:0044774">
    <property type="term" value="P:mitotic DNA integrity checkpoint signaling"/>
    <property type="evidence" value="ECO:0007669"/>
    <property type="project" value="TreeGrafter"/>
</dbReference>
<dbReference type="EMBL" id="BMAU01021385">
    <property type="protein sequence ID" value="GFY28570.1"/>
    <property type="molecule type" value="Genomic_DNA"/>
</dbReference>
<dbReference type="GO" id="GO:0015074">
    <property type="term" value="P:DNA integration"/>
    <property type="evidence" value="ECO:0007669"/>
    <property type="project" value="TreeGrafter"/>
</dbReference>
<dbReference type="GO" id="GO:0003690">
    <property type="term" value="F:double-stranded DNA binding"/>
    <property type="evidence" value="ECO:0007669"/>
    <property type="project" value="TreeGrafter"/>
</dbReference>
<protein>
    <submittedName>
        <fullName evidence="1">Histone-lysine N-methyltransferase SETMAR</fullName>
    </submittedName>
</protein>
<dbReference type="GO" id="GO:0044547">
    <property type="term" value="F:DNA topoisomerase binding"/>
    <property type="evidence" value="ECO:0007669"/>
    <property type="project" value="TreeGrafter"/>
</dbReference>
<dbReference type="GO" id="GO:0003697">
    <property type="term" value="F:single-stranded DNA binding"/>
    <property type="evidence" value="ECO:0007669"/>
    <property type="project" value="TreeGrafter"/>
</dbReference>
<evidence type="ECO:0000313" key="2">
    <source>
        <dbReference type="Proteomes" id="UP000887159"/>
    </source>
</evidence>
<gene>
    <name evidence="1" type="primary">SETMAR</name>
    <name evidence="1" type="ORF">TNCV_4150011</name>
</gene>
<dbReference type="GO" id="GO:0005634">
    <property type="term" value="C:nucleus"/>
    <property type="evidence" value="ECO:0007669"/>
    <property type="project" value="TreeGrafter"/>
</dbReference>
<dbReference type="GO" id="GO:0000793">
    <property type="term" value="C:condensed chromosome"/>
    <property type="evidence" value="ECO:0007669"/>
    <property type="project" value="TreeGrafter"/>
</dbReference>
<dbReference type="GO" id="GO:0035861">
    <property type="term" value="C:site of double-strand break"/>
    <property type="evidence" value="ECO:0007669"/>
    <property type="project" value="TreeGrafter"/>
</dbReference>
<comment type="caution">
    <text evidence="1">The sequence shown here is derived from an EMBL/GenBank/DDBJ whole genome shotgun (WGS) entry which is preliminary data.</text>
</comment>
<evidence type="ECO:0000313" key="1">
    <source>
        <dbReference type="EMBL" id="GFY28570.1"/>
    </source>
</evidence>
<proteinExistence type="predicted"/>
<dbReference type="GO" id="GO:0046975">
    <property type="term" value="F:histone H3K36 methyltransferase activity"/>
    <property type="evidence" value="ECO:0007669"/>
    <property type="project" value="TreeGrafter"/>
</dbReference>
<dbReference type="PANTHER" id="PTHR46060">
    <property type="entry name" value="MARINER MOS1 TRANSPOSASE-LIKE PROTEIN"/>
    <property type="match status" value="1"/>
</dbReference>
<dbReference type="Gene3D" id="3.30.420.10">
    <property type="entry name" value="Ribonuclease H-like superfamily/Ribonuclease H"/>
    <property type="match status" value="1"/>
</dbReference>
<accession>A0A8X6W5Q5</accession>
<dbReference type="Proteomes" id="UP000887159">
    <property type="component" value="Unassembled WGS sequence"/>
</dbReference>
<organism evidence="1 2">
    <name type="scientific">Trichonephila clavipes</name>
    <name type="common">Golden silk orbweaver</name>
    <name type="synonym">Nephila clavipes</name>
    <dbReference type="NCBI Taxonomy" id="2585209"/>
    <lineage>
        <taxon>Eukaryota</taxon>
        <taxon>Metazoa</taxon>
        <taxon>Ecdysozoa</taxon>
        <taxon>Arthropoda</taxon>
        <taxon>Chelicerata</taxon>
        <taxon>Arachnida</taxon>
        <taxon>Araneae</taxon>
        <taxon>Araneomorphae</taxon>
        <taxon>Entelegynae</taxon>
        <taxon>Araneoidea</taxon>
        <taxon>Nephilidae</taxon>
        <taxon>Trichonephila</taxon>
    </lineage>
</organism>
<dbReference type="PANTHER" id="PTHR46060:SF2">
    <property type="entry name" value="HISTONE-LYSINE N-METHYLTRANSFERASE SETMAR"/>
    <property type="match status" value="1"/>
</dbReference>
<sequence>MIDCTTNSNEFRSKDGTVVRIPDADFNIVPRSVTKNTTPCSTRIRTTTICVNNQVLIGDRAVGSLVVRASDSRPENLSSMPDATKYPPSIFDVKDAPRTGRPVVENVDKITEIIKVDRLVSSRSIVQELKIDYKTVLNDLCKVAFKKKLDVWVPHQLTPKNMMYRISICEALAKRNEIDPLLKRMVTEDEKWVP</sequence>
<keyword evidence="2" id="KW-1185">Reference proteome</keyword>
<reference evidence="1" key="1">
    <citation type="submission" date="2020-08" db="EMBL/GenBank/DDBJ databases">
        <title>Multicomponent nature underlies the extraordinary mechanical properties of spider dragline silk.</title>
        <authorList>
            <person name="Kono N."/>
            <person name="Nakamura H."/>
            <person name="Mori M."/>
            <person name="Yoshida Y."/>
            <person name="Ohtoshi R."/>
            <person name="Malay A.D."/>
            <person name="Moran D.A.P."/>
            <person name="Tomita M."/>
            <person name="Numata K."/>
            <person name="Arakawa K."/>
        </authorList>
    </citation>
    <scope>NUCLEOTIDE SEQUENCE</scope>
</reference>
<dbReference type="GO" id="GO:0006303">
    <property type="term" value="P:double-strand break repair via nonhomologous end joining"/>
    <property type="evidence" value="ECO:0007669"/>
    <property type="project" value="TreeGrafter"/>
</dbReference>
<dbReference type="GO" id="GO:0042800">
    <property type="term" value="F:histone H3K4 methyltransferase activity"/>
    <property type="evidence" value="ECO:0007669"/>
    <property type="project" value="TreeGrafter"/>
</dbReference>